<keyword evidence="1 5" id="KW-0489">Methyltransferase</keyword>
<dbReference type="InterPro" id="IPR029063">
    <property type="entry name" value="SAM-dependent_MTases_sf"/>
</dbReference>
<dbReference type="Gramene" id="rna2564">
    <property type="protein sequence ID" value="RHN78896.1"/>
    <property type="gene ID" value="gene2564"/>
</dbReference>
<dbReference type="InterPro" id="IPR016461">
    <property type="entry name" value="COMT-like"/>
</dbReference>
<dbReference type="SUPFAM" id="SSF53335">
    <property type="entry name" value="S-adenosyl-L-methionine-dependent methyltransferases"/>
    <property type="match status" value="1"/>
</dbReference>
<reference evidence="5" key="1">
    <citation type="journal article" date="2018" name="Nat. Plants">
        <title>Whole-genome landscape of Medicago truncatula symbiotic genes.</title>
        <authorList>
            <person name="Pecrix Y."/>
            <person name="Gamas P."/>
            <person name="Carrere S."/>
        </authorList>
    </citation>
    <scope>NUCLEOTIDE SEQUENCE</scope>
    <source>
        <tissue evidence="5">Leaves</tissue>
    </source>
</reference>
<proteinExistence type="predicted"/>
<evidence type="ECO:0000256" key="1">
    <source>
        <dbReference type="ARBA" id="ARBA00022603"/>
    </source>
</evidence>
<keyword evidence="3" id="KW-0949">S-adenosyl-L-methionine</keyword>
<dbReference type="EMBL" id="PSQE01000001">
    <property type="protein sequence ID" value="RHN78896.1"/>
    <property type="molecule type" value="Genomic_DNA"/>
</dbReference>
<dbReference type="GO" id="GO:0032259">
    <property type="term" value="P:methylation"/>
    <property type="evidence" value="ECO:0007669"/>
    <property type="project" value="UniProtKB-KW"/>
</dbReference>
<dbReference type="Pfam" id="PF00891">
    <property type="entry name" value="Methyltransf_2"/>
    <property type="match status" value="1"/>
</dbReference>
<evidence type="ECO:0000256" key="2">
    <source>
        <dbReference type="ARBA" id="ARBA00022679"/>
    </source>
</evidence>
<dbReference type="AlphaFoldDB" id="A0A396JKX6"/>
<keyword evidence="2 5" id="KW-0808">Transferase</keyword>
<dbReference type="Proteomes" id="UP000265566">
    <property type="component" value="Chromosome 1"/>
</dbReference>
<evidence type="ECO:0000313" key="5">
    <source>
        <dbReference type="EMBL" id="RHN78896.1"/>
    </source>
</evidence>
<dbReference type="PANTHER" id="PTHR11746">
    <property type="entry name" value="O-METHYLTRANSFERASE"/>
    <property type="match status" value="1"/>
</dbReference>
<evidence type="ECO:0000256" key="3">
    <source>
        <dbReference type="ARBA" id="ARBA00022691"/>
    </source>
</evidence>
<organism evidence="5">
    <name type="scientific">Medicago truncatula</name>
    <name type="common">Barrel medic</name>
    <name type="synonym">Medicago tribuloides</name>
    <dbReference type="NCBI Taxonomy" id="3880"/>
    <lineage>
        <taxon>Eukaryota</taxon>
        <taxon>Viridiplantae</taxon>
        <taxon>Streptophyta</taxon>
        <taxon>Embryophyta</taxon>
        <taxon>Tracheophyta</taxon>
        <taxon>Spermatophyta</taxon>
        <taxon>Magnoliopsida</taxon>
        <taxon>eudicotyledons</taxon>
        <taxon>Gunneridae</taxon>
        <taxon>Pentapetalae</taxon>
        <taxon>rosids</taxon>
        <taxon>fabids</taxon>
        <taxon>Fabales</taxon>
        <taxon>Fabaceae</taxon>
        <taxon>Papilionoideae</taxon>
        <taxon>50 kb inversion clade</taxon>
        <taxon>NPAAA clade</taxon>
        <taxon>Hologalegina</taxon>
        <taxon>IRL clade</taxon>
        <taxon>Trifolieae</taxon>
        <taxon>Medicago</taxon>
    </lineage>
</organism>
<dbReference type="EC" id="2.1.1.-" evidence="5"/>
<accession>A0A396JKX6</accession>
<protein>
    <submittedName>
        <fullName evidence="5">Putative methyltransferase</fullName>
        <ecNumber evidence="5">2.1.1.-</ecNumber>
    </submittedName>
</protein>
<feature type="domain" description="O-methyltransferase C-terminal" evidence="4">
    <location>
        <begin position="1"/>
        <end position="76"/>
    </location>
</feature>
<dbReference type="GO" id="GO:0008171">
    <property type="term" value="F:O-methyltransferase activity"/>
    <property type="evidence" value="ECO:0007669"/>
    <property type="project" value="InterPro"/>
</dbReference>
<gene>
    <name evidence="5" type="ORF">MtrunA17_Chr1g0170941</name>
</gene>
<comment type="caution">
    <text evidence="5">The sequence shown here is derived from an EMBL/GenBank/DDBJ whole genome shotgun (WGS) entry which is preliminary data.</text>
</comment>
<dbReference type="PROSITE" id="PS51683">
    <property type="entry name" value="SAM_OMT_II"/>
    <property type="match status" value="1"/>
</dbReference>
<dbReference type="Gene3D" id="3.40.50.150">
    <property type="entry name" value="Vaccinia Virus protein VP39"/>
    <property type="match status" value="1"/>
</dbReference>
<sequence length="77" mass="8303">MKRILTLYKGFEGVSTLVDVGGGVGNALKQIISEYPSIKGINFDLPQVVQDAPTHPGIEHVEGNMFESVPSGDDILY</sequence>
<dbReference type="InterPro" id="IPR001077">
    <property type="entry name" value="COMT_C"/>
</dbReference>
<evidence type="ECO:0000259" key="4">
    <source>
        <dbReference type="Pfam" id="PF00891"/>
    </source>
</evidence>
<name>A0A396JKX6_MEDTR</name>